<dbReference type="Gene3D" id="3.90.1150.10">
    <property type="entry name" value="Aspartate Aminotransferase, domain 1"/>
    <property type="match status" value="1"/>
</dbReference>
<comment type="caution">
    <text evidence="3">The sequence shown here is derived from an EMBL/GenBank/DDBJ whole genome shotgun (WGS) entry which is preliminary data.</text>
</comment>
<sequence length="374" mass="42527">MVEIPAFGVEEWLNHWEKQAKYDISQSTIAALTIDELFKLTGDDETAFFANLNQKLENYGWIEGSPAFKQVVSELYQDIRTDHVLQTNGATGANLLALYALVQPGDHVIAEYPSYQQLYDIPRSLGAEVNFWQIHEEDNWYPDLADLKHLIRPNTKLICLNNANNPTGTVLDQAFLQEVVKLADQVGAYILVDEVYQPLDEGTPVVPIVNLYHRGISTNSLSKTYSLPGLRIGWVVTPDETLTNQFRKFRDYTMICGGVLNDALATYALQHRQVILKRNYELVRQNYRLYQAWLAKEDRVEIVMPQMVSTSFPKLKINEPTKDFCLRLLKEKGVLLVPGEAFDTPGNVRLGYCAPVKTLQTGLARLSEFLNDRK</sequence>
<dbReference type="InterPro" id="IPR015424">
    <property type="entry name" value="PyrdxlP-dep_Trfase"/>
</dbReference>
<dbReference type="PANTHER" id="PTHR43510:SF1">
    <property type="entry name" value="AMINOTRANSFERASE FUNCTION, HYPOTHETICAL (EUROFUNG)"/>
    <property type="match status" value="1"/>
</dbReference>
<dbReference type="CDD" id="cd00609">
    <property type="entry name" value="AAT_like"/>
    <property type="match status" value="1"/>
</dbReference>
<comment type="similarity">
    <text evidence="1">Belongs to the class-I pyridoxal-phosphate-dependent aminotransferase family.</text>
</comment>
<protein>
    <recommendedName>
        <fullName evidence="1">Aminotransferase</fullName>
        <ecNumber evidence="1">2.6.1.-</ecNumber>
    </recommendedName>
</protein>
<dbReference type="InterPro" id="IPR015421">
    <property type="entry name" value="PyrdxlP-dep_Trfase_major"/>
</dbReference>
<keyword evidence="1" id="KW-0808">Transferase</keyword>
<gene>
    <name evidence="3" type="ORF">H5993_06240</name>
</gene>
<keyword evidence="1 3" id="KW-0032">Aminotransferase</keyword>
<evidence type="ECO:0000259" key="2">
    <source>
        <dbReference type="Pfam" id="PF00155"/>
    </source>
</evidence>
<dbReference type="InterPro" id="IPR004839">
    <property type="entry name" value="Aminotransferase_I/II_large"/>
</dbReference>
<evidence type="ECO:0000256" key="1">
    <source>
        <dbReference type="RuleBase" id="RU000481"/>
    </source>
</evidence>
<name>A0ABS2EPC2_9LACO</name>
<dbReference type="InterPro" id="IPR004838">
    <property type="entry name" value="NHTrfase_class1_PyrdxlP-BS"/>
</dbReference>
<dbReference type="InterPro" id="IPR015422">
    <property type="entry name" value="PyrdxlP-dep_Trfase_small"/>
</dbReference>
<organism evidence="3 4">
    <name type="scientific">Limosilactobacillus alvi</name>
    <dbReference type="NCBI Taxonomy" id="990412"/>
    <lineage>
        <taxon>Bacteria</taxon>
        <taxon>Bacillati</taxon>
        <taxon>Bacillota</taxon>
        <taxon>Bacilli</taxon>
        <taxon>Lactobacillales</taxon>
        <taxon>Lactobacillaceae</taxon>
        <taxon>Limosilactobacillus</taxon>
    </lineage>
</organism>
<proteinExistence type="inferred from homology"/>
<dbReference type="Pfam" id="PF00155">
    <property type="entry name" value="Aminotran_1_2"/>
    <property type="match status" value="1"/>
</dbReference>
<reference evidence="3 4" key="1">
    <citation type="journal article" date="2021" name="Sci. Rep.">
        <title>The distribution of antibiotic resistance genes in chicken gut microbiota commensals.</title>
        <authorList>
            <person name="Juricova H."/>
            <person name="Matiasovicova J."/>
            <person name="Kubasova T."/>
            <person name="Cejkova D."/>
            <person name="Rychlik I."/>
        </authorList>
    </citation>
    <scope>NUCLEOTIDE SEQUENCE [LARGE SCALE GENOMIC DNA]</scope>
    <source>
        <strain evidence="3 4">An810</strain>
    </source>
</reference>
<dbReference type="PANTHER" id="PTHR43510">
    <property type="entry name" value="AMINOTRANSFERASE FUNCTION, HYPOTHETICAL (EUROFUNG)"/>
    <property type="match status" value="1"/>
</dbReference>
<dbReference type="GO" id="GO:0008483">
    <property type="term" value="F:transaminase activity"/>
    <property type="evidence" value="ECO:0007669"/>
    <property type="project" value="UniProtKB-KW"/>
</dbReference>
<dbReference type="Gene3D" id="3.40.640.10">
    <property type="entry name" value="Type I PLP-dependent aspartate aminotransferase-like (Major domain)"/>
    <property type="match status" value="1"/>
</dbReference>
<evidence type="ECO:0000313" key="3">
    <source>
        <dbReference type="EMBL" id="MBM6754354.1"/>
    </source>
</evidence>
<dbReference type="EC" id="2.6.1.-" evidence="1"/>
<evidence type="ECO:0000313" key="4">
    <source>
        <dbReference type="Proteomes" id="UP000776629"/>
    </source>
</evidence>
<comment type="cofactor">
    <cofactor evidence="1">
        <name>pyridoxal 5'-phosphate</name>
        <dbReference type="ChEBI" id="CHEBI:597326"/>
    </cofactor>
</comment>
<dbReference type="EMBL" id="JACJJQ010000026">
    <property type="protein sequence ID" value="MBM6754354.1"/>
    <property type="molecule type" value="Genomic_DNA"/>
</dbReference>
<dbReference type="RefSeq" id="WP_204776670.1">
    <property type="nucleotide sequence ID" value="NZ_JACJJQ010000026.1"/>
</dbReference>
<keyword evidence="4" id="KW-1185">Reference proteome</keyword>
<accession>A0ABS2EPC2</accession>
<dbReference type="PROSITE" id="PS00105">
    <property type="entry name" value="AA_TRANSFER_CLASS_1"/>
    <property type="match status" value="1"/>
</dbReference>
<dbReference type="Proteomes" id="UP000776629">
    <property type="component" value="Unassembled WGS sequence"/>
</dbReference>
<dbReference type="SUPFAM" id="SSF53383">
    <property type="entry name" value="PLP-dependent transferases"/>
    <property type="match status" value="1"/>
</dbReference>
<feature type="domain" description="Aminotransferase class I/classII large" evidence="2">
    <location>
        <begin position="50"/>
        <end position="361"/>
    </location>
</feature>
<dbReference type="NCBIfam" id="NF005593">
    <property type="entry name" value="PRK07324.1"/>
    <property type="match status" value="1"/>
</dbReference>